<organism evidence="2 3">
    <name type="scientific">Cylindrobasidium torrendii FP15055 ss-10</name>
    <dbReference type="NCBI Taxonomy" id="1314674"/>
    <lineage>
        <taxon>Eukaryota</taxon>
        <taxon>Fungi</taxon>
        <taxon>Dikarya</taxon>
        <taxon>Basidiomycota</taxon>
        <taxon>Agaricomycotina</taxon>
        <taxon>Agaricomycetes</taxon>
        <taxon>Agaricomycetidae</taxon>
        <taxon>Agaricales</taxon>
        <taxon>Marasmiineae</taxon>
        <taxon>Physalacriaceae</taxon>
        <taxon>Cylindrobasidium</taxon>
    </lineage>
</organism>
<protein>
    <recommendedName>
        <fullName evidence="4">F-box domain-containing protein</fullName>
    </recommendedName>
</protein>
<proteinExistence type="predicted"/>
<accession>A0A0D7BJQ4</accession>
<reference evidence="2 3" key="1">
    <citation type="journal article" date="2015" name="Fungal Genet. Biol.">
        <title>Evolution of novel wood decay mechanisms in Agaricales revealed by the genome sequences of Fistulina hepatica and Cylindrobasidium torrendii.</title>
        <authorList>
            <person name="Floudas D."/>
            <person name="Held B.W."/>
            <person name="Riley R."/>
            <person name="Nagy L.G."/>
            <person name="Koehler G."/>
            <person name="Ransdell A.S."/>
            <person name="Younus H."/>
            <person name="Chow J."/>
            <person name="Chiniquy J."/>
            <person name="Lipzen A."/>
            <person name="Tritt A."/>
            <person name="Sun H."/>
            <person name="Haridas S."/>
            <person name="LaButti K."/>
            <person name="Ohm R.A."/>
            <person name="Kues U."/>
            <person name="Blanchette R.A."/>
            <person name="Grigoriev I.V."/>
            <person name="Minto R.E."/>
            <person name="Hibbett D.S."/>
        </authorList>
    </citation>
    <scope>NUCLEOTIDE SEQUENCE [LARGE SCALE GENOMIC DNA]</scope>
    <source>
        <strain evidence="2 3">FP15055 ss-10</strain>
    </source>
</reference>
<name>A0A0D7BJQ4_9AGAR</name>
<dbReference type="AlphaFoldDB" id="A0A0D7BJQ4"/>
<evidence type="ECO:0000256" key="1">
    <source>
        <dbReference type="SAM" id="MobiDB-lite"/>
    </source>
</evidence>
<evidence type="ECO:0008006" key="4">
    <source>
        <dbReference type="Google" id="ProtNLM"/>
    </source>
</evidence>
<dbReference type="Proteomes" id="UP000054007">
    <property type="component" value="Unassembled WGS sequence"/>
</dbReference>
<dbReference type="SUPFAM" id="SSF52047">
    <property type="entry name" value="RNI-like"/>
    <property type="match status" value="1"/>
</dbReference>
<dbReference type="InterPro" id="IPR032675">
    <property type="entry name" value="LRR_dom_sf"/>
</dbReference>
<dbReference type="OrthoDB" id="3266451at2759"/>
<dbReference type="EMBL" id="KN880469">
    <property type="protein sequence ID" value="KIY70339.1"/>
    <property type="molecule type" value="Genomic_DNA"/>
</dbReference>
<feature type="compositionally biased region" description="Polar residues" evidence="1">
    <location>
        <begin position="8"/>
        <end position="17"/>
    </location>
</feature>
<feature type="region of interest" description="Disordered" evidence="1">
    <location>
        <begin position="1"/>
        <end position="21"/>
    </location>
</feature>
<dbReference type="Gene3D" id="3.80.10.10">
    <property type="entry name" value="Ribonuclease Inhibitor"/>
    <property type="match status" value="1"/>
</dbReference>
<evidence type="ECO:0000313" key="2">
    <source>
        <dbReference type="EMBL" id="KIY70339.1"/>
    </source>
</evidence>
<sequence length="520" mass="58450">MRGIIESTEPTENNISNDGADVTPSLADHEELIPAASKRLPVELWDIILSLNDDMPIDFEQRFVCVPPFVLRSVCCLWKNIVDRNPSLWTSVNLTCDAKNNTTGLQEAFDVVLRNSAMRPLSIYAKHGEITFDANSTAVFPLFEKASHQTKFLQISGPHGVLKMAAACWRTSQSTFDIPLSNFDIEIELVNEVRLDLDDVMEPFVRGYPLSTMRNLTLTVSCTNGTQVPAQDCEVFWAAASELDWSALTTLKLATEEMNSESTVEWNLTFCFLSKLLPFAPNLQHFRIEGDMILESSQSVTLGSLRTLYVHGVVHGEDLFPFLVCPALEELDLGGCCSRASMLDFVAQCTPTLTCLSIDFPLTTSVQDLIGYHTIGFLAHKLTALTLSVWWTVQMTTDTSFHFLSLSPSFFPALDHLHFDITLRGNGIDQFPWYQIDNFLPDTVARLLPGSKVPLRTFRLVFNMSFDRVLKEEHNVWWEGGMKSAVIRLLRTMKHHGQLEQDVSVYALTGHYGEQTLNLI</sequence>
<keyword evidence="3" id="KW-1185">Reference proteome</keyword>
<evidence type="ECO:0000313" key="3">
    <source>
        <dbReference type="Proteomes" id="UP000054007"/>
    </source>
</evidence>
<gene>
    <name evidence="2" type="ORF">CYLTODRAFT_451777</name>
</gene>